<sequence>MSKPENDSVRVVTLPLPDGRTVQATIEVYSVVVVPVPPRPRSPGDLYMIHTPTPEASIEVRLDVLGG</sequence>
<proteinExistence type="predicted"/>
<dbReference type="RefSeq" id="WP_106991299.1">
    <property type="nucleotide sequence ID" value="NZ_KZ679098.1"/>
</dbReference>
<accession>A0A2P6M6E5</accession>
<evidence type="ECO:0000313" key="2">
    <source>
        <dbReference type="Proteomes" id="UP000241736"/>
    </source>
</evidence>
<reference evidence="1 2" key="1">
    <citation type="submission" date="2018-03" db="EMBL/GenBank/DDBJ databases">
        <title>Arenimonas caeni sp. nov., isolated from activated sludge.</title>
        <authorList>
            <person name="Liu H."/>
        </authorList>
    </citation>
    <scope>NUCLEOTIDE SEQUENCE [LARGE SCALE GENOMIC DNA]</scope>
    <source>
        <strain evidence="2">z29</strain>
    </source>
</reference>
<dbReference type="Proteomes" id="UP000241736">
    <property type="component" value="Unassembled WGS sequence"/>
</dbReference>
<organism evidence="1 2">
    <name type="scientific">Arenimonas caeni</name>
    <dbReference type="NCBI Taxonomy" id="2058085"/>
    <lineage>
        <taxon>Bacteria</taxon>
        <taxon>Pseudomonadati</taxon>
        <taxon>Pseudomonadota</taxon>
        <taxon>Gammaproteobacteria</taxon>
        <taxon>Lysobacterales</taxon>
        <taxon>Lysobacteraceae</taxon>
        <taxon>Arenimonas</taxon>
    </lineage>
</organism>
<protein>
    <submittedName>
        <fullName evidence="1">Uncharacterized protein</fullName>
    </submittedName>
</protein>
<evidence type="ECO:0000313" key="1">
    <source>
        <dbReference type="EMBL" id="PRH81558.1"/>
    </source>
</evidence>
<dbReference type="EMBL" id="PVLF01000022">
    <property type="protein sequence ID" value="PRH81558.1"/>
    <property type="molecule type" value="Genomic_DNA"/>
</dbReference>
<keyword evidence="2" id="KW-1185">Reference proteome</keyword>
<gene>
    <name evidence="1" type="ORF">C6N40_12140</name>
</gene>
<comment type="caution">
    <text evidence="1">The sequence shown here is derived from an EMBL/GenBank/DDBJ whole genome shotgun (WGS) entry which is preliminary data.</text>
</comment>
<name>A0A2P6M6E5_9GAMM</name>
<dbReference type="AlphaFoldDB" id="A0A2P6M6E5"/>